<dbReference type="RefSeq" id="WP_074571489.1">
    <property type="nucleotide sequence ID" value="NZ_FNJQ01000004.1"/>
</dbReference>
<proteinExistence type="predicted"/>
<gene>
    <name evidence="1" type="ORF">SAMN05216366_104144</name>
</gene>
<dbReference type="OrthoDB" id="4931325at2"/>
<dbReference type="InterPro" id="IPR037026">
    <property type="entry name" value="Vgr_OB-fold_dom_sf"/>
</dbReference>
<accession>A0A1H0P859</accession>
<organism evidence="1 2">
    <name type="scientific">Selenomonas ruminantium</name>
    <dbReference type="NCBI Taxonomy" id="971"/>
    <lineage>
        <taxon>Bacteria</taxon>
        <taxon>Bacillati</taxon>
        <taxon>Bacillota</taxon>
        <taxon>Negativicutes</taxon>
        <taxon>Selenomonadales</taxon>
        <taxon>Selenomonadaceae</taxon>
        <taxon>Selenomonas</taxon>
    </lineage>
</organism>
<dbReference type="AlphaFoldDB" id="A0A1H0P859"/>
<evidence type="ECO:0000313" key="2">
    <source>
        <dbReference type="Proteomes" id="UP000182412"/>
    </source>
</evidence>
<evidence type="ECO:0000313" key="1">
    <source>
        <dbReference type="EMBL" id="SDP00920.1"/>
    </source>
</evidence>
<protein>
    <submittedName>
        <fullName evidence="1">Phage baseplate assembly protein V</fullName>
    </submittedName>
</protein>
<reference evidence="1 2" key="1">
    <citation type="submission" date="2016-10" db="EMBL/GenBank/DDBJ databases">
        <authorList>
            <person name="de Groot N.N."/>
        </authorList>
    </citation>
    <scope>NUCLEOTIDE SEQUENCE [LARGE SCALE GENOMIC DNA]</scope>
    <source>
        <strain evidence="1 2">S137</strain>
    </source>
</reference>
<dbReference type="Proteomes" id="UP000182412">
    <property type="component" value="Unassembled WGS sequence"/>
</dbReference>
<dbReference type="EMBL" id="FNJQ01000004">
    <property type="protein sequence ID" value="SDP00920.1"/>
    <property type="molecule type" value="Genomic_DNA"/>
</dbReference>
<name>A0A1H0P859_SELRU</name>
<dbReference type="Gene3D" id="2.40.50.230">
    <property type="entry name" value="Gp5 N-terminal domain"/>
    <property type="match status" value="1"/>
</dbReference>
<sequence>MAIDMSEYIFIGVVCKYGSTPGTVVVRRPDKDDRTTAELYVLSRCTHQTKDYWMPDIDDQVLCILTPNPGGKGPGAGYVAGAIYSEADPPAETDTSTRSIRYKDGSYIVNKGGAMEIHASKSLKITAPTININ</sequence>